<sequence length="243" mass="25749">MKTLRILAALALLFTLCAPQARAESLAVGAGAGYKRLLAEVNAAFSRQTGIDVVESYGHMGHMAAQARESGRMDILFGDLDFLKGIKDLAFEDFLDVGRGRLVVAYASGVTLAAPRDIAAPDIDRIGLPDTKNAIYGKAGMEFLTRSGLLESVRPRLVEVSTVPQVSAYLVTGEVKAGLVNLTDALGVRDRIGGFVEVDQSLYEPIRIVGGLLPGAKAKPAVAAYLRFLGTPEAKALLAKHGL</sequence>
<organism evidence="5 6">
    <name type="scientific">Fundidesulfovibrio magnetotacticus</name>
    <dbReference type="NCBI Taxonomy" id="2730080"/>
    <lineage>
        <taxon>Bacteria</taxon>
        <taxon>Pseudomonadati</taxon>
        <taxon>Thermodesulfobacteriota</taxon>
        <taxon>Desulfovibrionia</taxon>
        <taxon>Desulfovibrionales</taxon>
        <taxon>Desulfovibrionaceae</taxon>
        <taxon>Fundidesulfovibrio</taxon>
    </lineage>
</organism>
<reference evidence="5 6" key="1">
    <citation type="submission" date="2020-04" db="EMBL/GenBank/DDBJ databases">
        <authorList>
            <consortium name="Desulfovibrio sp. FSS-1 genome sequencing consortium"/>
            <person name="Shimoshige H."/>
            <person name="Kobayashi H."/>
            <person name="Maekawa T."/>
        </authorList>
    </citation>
    <scope>NUCLEOTIDE SEQUENCE [LARGE SCALE GENOMIC DNA]</scope>
    <source>
        <strain evidence="5 6">SIID29052-01</strain>
    </source>
</reference>
<keyword evidence="2" id="KW-0479">Metal-binding</keyword>
<dbReference type="Gene3D" id="3.40.190.10">
    <property type="entry name" value="Periplasmic binding protein-like II"/>
    <property type="match status" value="2"/>
</dbReference>
<dbReference type="RefSeq" id="WP_173085017.1">
    <property type="nucleotide sequence ID" value="NZ_BLTE01000011.1"/>
</dbReference>
<dbReference type="NCBIfam" id="TIGR01256">
    <property type="entry name" value="modA"/>
    <property type="match status" value="1"/>
</dbReference>
<evidence type="ECO:0000256" key="1">
    <source>
        <dbReference type="ARBA" id="ARBA00009175"/>
    </source>
</evidence>
<keyword evidence="3 4" id="KW-0732">Signal</keyword>
<accession>A0A6V8LUR9</accession>
<dbReference type="Pfam" id="PF13531">
    <property type="entry name" value="SBP_bac_11"/>
    <property type="match status" value="1"/>
</dbReference>
<feature type="chain" id="PRO_5028987859" evidence="4">
    <location>
        <begin position="24"/>
        <end position="243"/>
    </location>
</feature>
<comment type="similarity">
    <text evidence="1">Belongs to the bacterial solute-binding protein ModA family.</text>
</comment>
<evidence type="ECO:0000313" key="6">
    <source>
        <dbReference type="Proteomes" id="UP000494245"/>
    </source>
</evidence>
<dbReference type="GO" id="GO:0046872">
    <property type="term" value="F:metal ion binding"/>
    <property type="evidence" value="ECO:0007669"/>
    <property type="project" value="UniProtKB-KW"/>
</dbReference>
<evidence type="ECO:0000256" key="3">
    <source>
        <dbReference type="ARBA" id="ARBA00022729"/>
    </source>
</evidence>
<keyword evidence="6" id="KW-1185">Reference proteome</keyword>
<protein>
    <submittedName>
        <fullName evidence="5">Binding protein</fullName>
    </submittedName>
</protein>
<evidence type="ECO:0000256" key="2">
    <source>
        <dbReference type="ARBA" id="ARBA00022723"/>
    </source>
</evidence>
<proteinExistence type="inferred from homology"/>
<dbReference type="GO" id="GO:0030973">
    <property type="term" value="F:molybdate ion binding"/>
    <property type="evidence" value="ECO:0007669"/>
    <property type="project" value="TreeGrafter"/>
</dbReference>
<dbReference type="Proteomes" id="UP000494245">
    <property type="component" value="Unassembled WGS sequence"/>
</dbReference>
<comment type="caution">
    <text evidence="5">The sequence shown here is derived from an EMBL/GenBank/DDBJ whole genome shotgun (WGS) entry which is preliminary data.</text>
</comment>
<evidence type="ECO:0000256" key="4">
    <source>
        <dbReference type="SAM" id="SignalP"/>
    </source>
</evidence>
<dbReference type="SUPFAM" id="SSF53850">
    <property type="entry name" value="Periplasmic binding protein-like II"/>
    <property type="match status" value="1"/>
</dbReference>
<dbReference type="InterPro" id="IPR050682">
    <property type="entry name" value="ModA/WtpA"/>
</dbReference>
<dbReference type="EMBL" id="BLTE01000011">
    <property type="protein sequence ID" value="GFK94700.1"/>
    <property type="molecule type" value="Genomic_DNA"/>
</dbReference>
<dbReference type="PANTHER" id="PTHR30632">
    <property type="entry name" value="MOLYBDATE-BINDING PERIPLASMIC PROTEIN"/>
    <property type="match status" value="1"/>
</dbReference>
<dbReference type="AlphaFoldDB" id="A0A6V8LUR9"/>
<dbReference type="InterPro" id="IPR005950">
    <property type="entry name" value="ModA"/>
</dbReference>
<name>A0A6V8LUR9_9BACT</name>
<reference evidence="5 6" key="2">
    <citation type="submission" date="2020-05" db="EMBL/GenBank/DDBJ databases">
        <title>Draft genome sequence of Desulfovibrio sp. strainFSS-1.</title>
        <authorList>
            <person name="Shimoshige H."/>
            <person name="Kobayashi H."/>
            <person name="Maekawa T."/>
        </authorList>
    </citation>
    <scope>NUCLEOTIDE SEQUENCE [LARGE SCALE GENOMIC DNA]</scope>
    <source>
        <strain evidence="5 6">SIID29052-01</strain>
    </source>
</reference>
<feature type="signal peptide" evidence="4">
    <location>
        <begin position="1"/>
        <end position="23"/>
    </location>
</feature>
<dbReference type="GO" id="GO:0015689">
    <property type="term" value="P:molybdate ion transport"/>
    <property type="evidence" value="ECO:0007669"/>
    <property type="project" value="InterPro"/>
</dbReference>
<evidence type="ECO:0000313" key="5">
    <source>
        <dbReference type="EMBL" id="GFK94700.1"/>
    </source>
</evidence>
<gene>
    <name evidence="5" type="ORF">NNJEOMEG_02547</name>
</gene>
<dbReference type="PANTHER" id="PTHR30632:SF14">
    <property type="entry name" value="TUNGSTATE_MOLYBDATE_CHROMATE-BINDING PROTEIN MODA"/>
    <property type="match status" value="1"/>
</dbReference>